<reference evidence="1" key="1">
    <citation type="submission" date="2021-05" db="EMBL/GenBank/DDBJ databases">
        <authorList>
            <person name="Pan Q."/>
            <person name="Jouanno E."/>
            <person name="Zahm M."/>
            <person name="Klopp C."/>
            <person name="Cabau C."/>
            <person name="Louis A."/>
            <person name="Berthelot C."/>
            <person name="Parey E."/>
            <person name="Roest Crollius H."/>
            <person name="Montfort J."/>
            <person name="Robinson-Rechavi M."/>
            <person name="Bouchez O."/>
            <person name="Lampietro C."/>
            <person name="Lopez Roques C."/>
            <person name="Donnadieu C."/>
            <person name="Postlethwait J."/>
            <person name="Bobe J."/>
            <person name="Dillon D."/>
            <person name="Chandos A."/>
            <person name="von Hippel F."/>
            <person name="Guiguen Y."/>
        </authorList>
    </citation>
    <scope>NUCLEOTIDE SEQUENCE</scope>
    <source>
        <strain evidence="1">YG-Jan2019</strain>
    </source>
</reference>
<comment type="caution">
    <text evidence="1">The sequence shown here is derived from an EMBL/GenBank/DDBJ whole genome shotgun (WGS) entry which is preliminary data.</text>
</comment>
<proteinExistence type="predicted"/>
<evidence type="ECO:0000313" key="2">
    <source>
        <dbReference type="Proteomes" id="UP001157502"/>
    </source>
</evidence>
<evidence type="ECO:0000313" key="1">
    <source>
        <dbReference type="EMBL" id="KAJ8005276.1"/>
    </source>
</evidence>
<protein>
    <submittedName>
        <fullName evidence="1">Uncharacterized protein</fullName>
    </submittedName>
</protein>
<dbReference type="EMBL" id="CM055738">
    <property type="protein sequence ID" value="KAJ8005276.1"/>
    <property type="molecule type" value="Genomic_DNA"/>
</dbReference>
<name>A0ACC2GNQ1_DALPE</name>
<dbReference type="Proteomes" id="UP001157502">
    <property type="component" value="Chromosome 11"/>
</dbReference>
<sequence length="66" mass="7462">MHCSASLEQKKIKWGRCSAGSVPSQCSLADRLTDRLVVRVCDCSVLFHQREEDDRVRTQLLPVCSL</sequence>
<keyword evidence="2" id="KW-1185">Reference proteome</keyword>
<organism evidence="1 2">
    <name type="scientific">Dallia pectoralis</name>
    <name type="common">Alaska blackfish</name>
    <dbReference type="NCBI Taxonomy" id="75939"/>
    <lineage>
        <taxon>Eukaryota</taxon>
        <taxon>Metazoa</taxon>
        <taxon>Chordata</taxon>
        <taxon>Craniata</taxon>
        <taxon>Vertebrata</taxon>
        <taxon>Euteleostomi</taxon>
        <taxon>Actinopterygii</taxon>
        <taxon>Neopterygii</taxon>
        <taxon>Teleostei</taxon>
        <taxon>Protacanthopterygii</taxon>
        <taxon>Esociformes</taxon>
        <taxon>Umbridae</taxon>
        <taxon>Dallia</taxon>
    </lineage>
</organism>
<gene>
    <name evidence="1" type="ORF">DPEC_G00144950</name>
</gene>
<accession>A0ACC2GNQ1</accession>